<dbReference type="PANTHER" id="PTHR22946">
    <property type="entry name" value="DIENELACTONE HYDROLASE DOMAIN-CONTAINING PROTEIN-RELATED"/>
    <property type="match status" value="1"/>
</dbReference>
<organism evidence="3 4">
    <name type="scientific">Microvirga guangxiensis</name>
    <dbReference type="NCBI Taxonomy" id="549386"/>
    <lineage>
        <taxon>Bacteria</taxon>
        <taxon>Pseudomonadati</taxon>
        <taxon>Pseudomonadota</taxon>
        <taxon>Alphaproteobacteria</taxon>
        <taxon>Hyphomicrobiales</taxon>
        <taxon>Methylobacteriaceae</taxon>
        <taxon>Microvirga</taxon>
    </lineage>
</organism>
<evidence type="ECO:0000313" key="3">
    <source>
        <dbReference type="EMBL" id="SCZ12833.1"/>
    </source>
</evidence>
<feature type="chain" id="PRO_5011454700" evidence="2">
    <location>
        <begin position="23"/>
        <end position="296"/>
    </location>
</feature>
<evidence type="ECO:0000256" key="1">
    <source>
        <dbReference type="ARBA" id="ARBA00022801"/>
    </source>
</evidence>
<dbReference type="EMBL" id="FMVJ01000019">
    <property type="protein sequence ID" value="SCZ12833.1"/>
    <property type="molecule type" value="Genomic_DNA"/>
</dbReference>
<feature type="signal peptide" evidence="2">
    <location>
        <begin position="1"/>
        <end position="22"/>
    </location>
</feature>
<accession>A0A1G5LIU9</accession>
<dbReference type="Gene3D" id="3.40.50.1820">
    <property type="entry name" value="alpha/beta hydrolase"/>
    <property type="match status" value="1"/>
</dbReference>
<evidence type="ECO:0000256" key="2">
    <source>
        <dbReference type="SAM" id="SignalP"/>
    </source>
</evidence>
<keyword evidence="1 3" id="KW-0378">Hydrolase</keyword>
<proteinExistence type="predicted"/>
<keyword evidence="2" id="KW-0732">Signal</keyword>
<dbReference type="STRING" id="549386.SAMN02927923_04388"/>
<dbReference type="InterPro" id="IPR029058">
    <property type="entry name" value="AB_hydrolase_fold"/>
</dbReference>
<gene>
    <name evidence="3" type="ORF">SAMN02927923_04388</name>
</gene>
<evidence type="ECO:0000313" key="4">
    <source>
        <dbReference type="Proteomes" id="UP000199569"/>
    </source>
</evidence>
<dbReference type="GO" id="GO:0052689">
    <property type="term" value="F:carboxylic ester hydrolase activity"/>
    <property type="evidence" value="ECO:0007669"/>
    <property type="project" value="UniProtKB-ARBA"/>
</dbReference>
<dbReference type="AlphaFoldDB" id="A0A1G5LIU9"/>
<protein>
    <submittedName>
        <fullName evidence="3">Dienelactone hydrolase</fullName>
    </submittedName>
</protein>
<sequence>MLDKHVFLLAVSCLSCIPSSHAAELVRFESAAVPLSEFQQRRAQAKGETLQPPRGDEVRAYVVKPPGNGPYPVIIYLHDCGGLPPEVTTSEFGAQKNFAESSREVFWTKRLTSWGYSVLLVDSYSSRGIKDTCANPTFDATRVADTYGALAYIAKQPWADPQRVGLLGFQTGDVWRIPAPADTTAFIVRPERFRAAVAFVYSPLCAVKSRMAAPTLVINGISVPDAVDRCPRVTTQQSAGGAPVEERVAPTLFKNFEPTSPMPDKTTFSEWLRSEPQNAEMAAAHVRDFLAQHLKP</sequence>
<reference evidence="3 4" key="1">
    <citation type="submission" date="2016-10" db="EMBL/GenBank/DDBJ databases">
        <authorList>
            <person name="de Groot N.N."/>
        </authorList>
    </citation>
    <scope>NUCLEOTIDE SEQUENCE [LARGE SCALE GENOMIC DNA]</scope>
    <source>
        <strain evidence="3 4">CGMCC 1.7666</strain>
    </source>
</reference>
<keyword evidence="4" id="KW-1185">Reference proteome</keyword>
<name>A0A1G5LIU9_9HYPH</name>
<dbReference type="InterPro" id="IPR050261">
    <property type="entry name" value="FrsA_esterase"/>
</dbReference>
<dbReference type="Proteomes" id="UP000199569">
    <property type="component" value="Unassembled WGS sequence"/>
</dbReference>
<dbReference type="SUPFAM" id="SSF53474">
    <property type="entry name" value="alpha/beta-Hydrolases"/>
    <property type="match status" value="1"/>
</dbReference>
<dbReference type="PANTHER" id="PTHR22946:SF9">
    <property type="entry name" value="POLYKETIDE TRANSFERASE AF380"/>
    <property type="match status" value="1"/>
</dbReference>